<gene>
    <name evidence="2" type="ORF">AVDCRST_MAG13-3907</name>
</gene>
<protein>
    <submittedName>
        <fullName evidence="2">Uncharacterized protein</fullName>
    </submittedName>
</protein>
<proteinExistence type="predicted"/>
<sequence length="30" mass="3130">CSSKVSITSRRSRVTPRATSSSTPGCWGCA</sequence>
<feature type="non-terminal residue" evidence="2">
    <location>
        <position position="1"/>
    </location>
</feature>
<reference evidence="2" key="1">
    <citation type="submission" date="2020-02" db="EMBL/GenBank/DDBJ databases">
        <authorList>
            <person name="Meier V. D."/>
        </authorList>
    </citation>
    <scope>NUCLEOTIDE SEQUENCE</scope>
    <source>
        <strain evidence="2">AVDCRST_MAG13</strain>
    </source>
</reference>
<dbReference type="AlphaFoldDB" id="A0A6J4TN76"/>
<feature type="region of interest" description="Disordered" evidence="1">
    <location>
        <begin position="1"/>
        <end position="30"/>
    </location>
</feature>
<organism evidence="2">
    <name type="scientific">uncultured Solirubrobacteraceae bacterium</name>
    <dbReference type="NCBI Taxonomy" id="1162706"/>
    <lineage>
        <taxon>Bacteria</taxon>
        <taxon>Bacillati</taxon>
        <taxon>Actinomycetota</taxon>
        <taxon>Thermoleophilia</taxon>
        <taxon>Solirubrobacterales</taxon>
        <taxon>Solirubrobacteraceae</taxon>
        <taxon>environmental samples</taxon>
    </lineage>
</organism>
<evidence type="ECO:0000256" key="1">
    <source>
        <dbReference type="SAM" id="MobiDB-lite"/>
    </source>
</evidence>
<dbReference type="EMBL" id="CADCVO010000602">
    <property type="protein sequence ID" value="CAA9527954.1"/>
    <property type="molecule type" value="Genomic_DNA"/>
</dbReference>
<evidence type="ECO:0000313" key="2">
    <source>
        <dbReference type="EMBL" id="CAA9527954.1"/>
    </source>
</evidence>
<feature type="non-terminal residue" evidence="2">
    <location>
        <position position="30"/>
    </location>
</feature>
<name>A0A6J4TN76_9ACTN</name>
<accession>A0A6J4TN76</accession>